<comment type="caution">
    <text evidence="1">The sequence shown here is derived from an EMBL/GenBank/DDBJ whole genome shotgun (WGS) entry which is preliminary data.</text>
</comment>
<gene>
    <name evidence="1" type="ORF">GCM10007933_23630</name>
</gene>
<name>A0ABQ6FE58_9RHOO</name>
<sequence>MTDLSLPKSFEVLEPLVATWALATQDERQQRRIHSSRGELRAFYEAMLPRLPDILTHVDTFPLGELPPASARLFHLALSLAEVAPHIELYGGDPKVPYSFDEARFVADHGRVAA</sequence>
<organism evidence="1 2">
    <name type="scientific">Zoogloea oryzae</name>
    <dbReference type="NCBI Taxonomy" id="310767"/>
    <lineage>
        <taxon>Bacteria</taxon>
        <taxon>Pseudomonadati</taxon>
        <taxon>Pseudomonadota</taxon>
        <taxon>Betaproteobacteria</taxon>
        <taxon>Rhodocyclales</taxon>
        <taxon>Zoogloeaceae</taxon>
        <taxon>Zoogloea</taxon>
    </lineage>
</organism>
<dbReference type="RefSeq" id="WP_284188176.1">
    <property type="nucleotide sequence ID" value="NZ_BSPX01000034.1"/>
</dbReference>
<keyword evidence="2" id="KW-1185">Reference proteome</keyword>
<dbReference type="Proteomes" id="UP001157167">
    <property type="component" value="Unassembled WGS sequence"/>
</dbReference>
<evidence type="ECO:0000313" key="2">
    <source>
        <dbReference type="Proteomes" id="UP001157167"/>
    </source>
</evidence>
<evidence type="ECO:0000313" key="1">
    <source>
        <dbReference type="EMBL" id="GLT22902.1"/>
    </source>
</evidence>
<proteinExistence type="predicted"/>
<protein>
    <submittedName>
        <fullName evidence="1">Uncharacterized protein</fullName>
    </submittedName>
</protein>
<accession>A0ABQ6FE58</accession>
<reference evidence="2" key="1">
    <citation type="journal article" date="2019" name="Int. J. Syst. Evol. Microbiol.">
        <title>The Global Catalogue of Microorganisms (GCM) 10K type strain sequencing project: providing services to taxonomists for standard genome sequencing and annotation.</title>
        <authorList>
            <consortium name="The Broad Institute Genomics Platform"/>
            <consortium name="The Broad Institute Genome Sequencing Center for Infectious Disease"/>
            <person name="Wu L."/>
            <person name="Ma J."/>
        </authorList>
    </citation>
    <scope>NUCLEOTIDE SEQUENCE [LARGE SCALE GENOMIC DNA]</scope>
    <source>
        <strain evidence="2">NBRC 102407</strain>
    </source>
</reference>
<dbReference type="EMBL" id="BSPX01000034">
    <property type="protein sequence ID" value="GLT22902.1"/>
    <property type="molecule type" value="Genomic_DNA"/>
</dbReference>